<dbReference type="OrthoDB" id="7722975at2759"/>
<feature type="domain" description="5'-Nucleotidase C-terminal" evidence="13">
    <location>
        <begin position="230"/>
        <end position="405"/>
    </location>
</feature>
<dbReference type="GO" id="GO:0090729">
    <property type="term" value="F:toxin activity"/>
    <property type="evidence" value="ECO:0007669"/>
    <property type="project" value="UniProtKB-KW"/>
</dbReference>
<dbReference type="PANTHER" id="PTHR11575:SF24">
    <property type="entry name" value="5'-NUCLEOTIDASE"/>
    <property type="match status" value="1"/>
</dbReference>
<keyword evidence="9" id="KW-0547">Nucleotide-binding</keyword>
<dbReference type="InterPro" id="IPR006179">
    <property type="entry name" value="5_nucleotidase/apyrase"/>
</dbReference>
<evidence type="ECO:0000256" key="5">
    <source>
        <dbReference type="ARBA" id="ARBA00022525"/>
    </source>
</evidence>
<dbReference type="GO" id="GO:0046872">
    <property type="term" value="F:metal ion binding"/>
    <property type="evidence" value="ECO:0007669"/>
    <property type="project" value="UniProtKB-KW"/>
</dbReference>
<dbReference type="EMBL" id="CAJQZP010001254">
    <property type="protein sequence ID" value="CAG5033242.1"/>
    <property type="molecule type" value="Genomic_DNA"/>
</dbReference>
<keyword evidence="7" id="KW-0479">Metal-binding</keyword>
<evidence type="ECO:0000256" key="10">
    <source>
        <dbReference type="ARBA" id="ARBA00022801"/>
    </source>
</evidence>
<accession>A0A8S3XNE5</accession>
<evidence type="ECO:0000256" key="4">
    <source>
        <dbReference type="ARBA" id="ARBA00022442"/>
    </source>
</evidence>
<keyword evidence="8" id="KW-0732">Signal</keyword>
<dbReference type="GO" id="GO:0008253">
    <property type="term" value="F:5'-nucleotidase activity"/>
    <property type="evidence" value="ECO:0007669"/>
    <property type="project" value="UniProtKB-EC"/>
</dbReference>
<dbReference type="InterPro" id="IPR008334">
    <property type="entry name" value="5'-Nucleotdase_C"/>
</dbReference>
<keyword evidence="15" id="KW-1185">Reference proteome</keyword>
<comment type="similarity">
    <text evidence="3">Belongs to the 5'-nucleotidase family.</text>
</comment>
<evidence type="ECO:0000256" key="8">
    <source>
        <dbReference type="ARBA" id="ARBA00022729"/>
    </source>
</evidence>
<dbReference type="GO" id="GO:0006196">
    <property type="term" value="P:AMP catabolic process"/>
    <property type="evidence" value="ECO:0007669"/>
    <property type="project" value="TreeGrafter"/>
</dbReference>
<evidence type="ECO:0000256" key="6">
    <source>
        <dbReference type="ARBA" id="ARBA00022656"/>
    </source>
</evidence>
<evidence type="ECO:0000256" key="9">
    <source>
        <dbReference type="ARBA" id="ARBA00022741"/>
    </source>
</evidence>
<gene>
    <name evidence="14" type="ORF">PAPOLLO_LOCUS20047</name>
</gene>
<dbReference type="Pfam" id="PF00149">
    <property type="entry name" value="Metallophos"/>
    <property type="match status" value="1"/>
</dbReference>
<evidence type="ECO:0000313" key="14">
    <source>
        <dbReference type="EMBL" id="CAG5033242.1"/>
    </source>
</evidence>
<dbReference type="GO" id="GO:0005886">
    <property type="term" value="C:plasma membrane"/>
    <property type="evidence" value="ECO:0007669"/>
    <property type="project" value="TreeGrafter"/>
</dbReference>
<evidence type="ECO:0000256" key="3">
    <source>
        <dbReference type="ARBA" id="ARBA00006654"/>
    </source>
</evidence>
<dbReference type="Proteomes" id="UP000691718">
    <property type="component" value="Unassembled WGS sequence"/>
</dbReference>
<feature type="domain" description="5'-Nucleotidase C-terminal" evidence="13">
    <location>
        <begin position="669"/>
        <end position="834"/>
    </location>
</feature>
<sequence length="921" mass="102218">MFLFLFQSLGNHEFDNGVSALTPFIENLTCPVLAANLILTKVPELATETNLRKSVVFNVSGVAVGVVGYLTPETKMIAVQNNVEYVDEIVALKQEVSNLKSEGVNIIIALGHSGFLKDIEIAENVEGIDLVIGGHSNTFLWNGTTPDSEDVQGPYPTYVKQTSGKLVPVVQAYAYTKYLGKLHMLFDSNGDVISIDGNPILLDNSIPQDSEILKIVERYRSDVVNITEEVIGNTSVVLDGLSCQYKECNLGNLIADAMVYHYASEYKGYYWTDAPVAIIQGGGIRSSIANTKLRTNITKGDLLGVMPFDGILVTVKMNGSTLLQMLEHGVSNYDPLDYPGEFLQVSGIHVVFDLRKPSRSRVIKAEARCASCDIPTYSEVKHDQIYNVIMTDFLAKGGDGYWMFKGLSTESLNYNELAATIYYLRQHSPVIPAVEGRSLGNHEFDDGVDGLQPFIKNLTSPVLAANLILDNVPELQNITNLHSSIIIHKKGVKIGIIGYLTPETKFLAQKSDVEYEDEIPAIKREVDKLRAKGVQILIALGHSGFLKDLEIAKEVDGIDLVIGGHSNTFLWNGESFTESPESPQGLYPTMVKQSSGRIVPVVQAYAYTKYLGRLHLIFDSVGEVIKCYGYPMLLHQKIPKDMEVMEIVQKYRGDIDRINTEIVGSSLTFLNGEQCRVRECNLGNFITDAILNYTKRNFKNKYTDVNVAIIQGGRIRTSLGRPDTPFNVTRGDWITVLPFSDNLTIMTMNGSVFIKALEHSVEAWRTIDSPGQFLQVSGIEVVYDLSETPGARVRMAKAMCTECSALNEVDENETYKVLIPEFLADGGDGYSIFENLPREILPYNELTCVLDYLKKYSPVYPKESGRIKILNEDTVKLILDGTLTNNNDNKPSSTKSECHGVAWADYIGLHWADYNDRVISR</sequence>
<dbReference type="Pfam" id="PF02872">
    <property type="entry name" value="5_nucleotid_C"/>
    <property type="match status" value="2"/>
</dbReference>
<dbReference type="GO" id="GO:0000166">
    <property type="term" value="F:nucleotide binding"/>
    <property type="evidence" value="ECO:0007669"/>
    <property type="project" value="UniProtKB-KW"/>
</dbReference>
<evidence type="ECO:0000313" key="15">
    <source>
        <dbReference type="Proteomes" id="UP000691718"/>
    </source>
</evidence>
<feature type="domain" description="Calcineurin-like phosphoesterase" evidence="12">
    <location>
        <begin position="439"/>
        <end position="566"/>
    </location>
</feature>
<dbReference type="PANTHER" id="PTHR11575">
    <property type="entry name" value="5'-NUCLEOTIDASE-RELATED"/>
    <property type="match status" value="1"/>
</dbReference>
<organism evidence="14 15">
    <name type="scientific">Parnassius apollo</name>
    <name type="common">Apollo butterfly</name>
    <name type="synonym">Papilio apollo</name>
    <dbReference type="NCBI Taxonomy" id="110799"/>
    <lineage>
        <taxon>Eukaryota</taxon>
        <taxon>Metazoa</taxon>
        <taxon>Ecdysozoa</taxon>
        <taxon>Arthropoda</taxon>
        <taxon>Hexapoda</taxon>
        <taxon>Insecta</taxon>
        <taxon>Pterygota</taxon>
        <taxon>Neoptera</taxon>
        <taxon>Endopterygota</taxon>
        <taxon>Lepidoptera</taxon>
        <taxon>Glossata</taxon>
        <taxon>Ditrysia</taxon>
        <taxon>Papilionoidea</taxon>
        <taxon>Papilionidae</taxon>
        <taxon>Parnassiinae</taxon>
        <taxon>Parnassini</taxon>
        <taxon>Parnassius</taxon>
        <taxon>Parnassius</taxon>
    </lineage>
</organism>
<reference evidence="14" key="1">
    <citation type="submission" date="2021-04" db="EMBL/GenBank/DDBJ databases">
        <authorList>
            <person name="Tunstrom K."/>
        </authorList>
    </citation>
    <scope>NUCLEOTIDE SEQUENCE</scope>
</reference>
<dbReference type="FunFam" id="3.60.21.10:FF:000020">
    <property type="entry name" value="NT5E isoform 4"/>
    <property type="match status" value="1"/>
</dbReference>
<keyword evidence="5" id="KW-0964">Secreted</keyword>
<evidence type="ECO:0000256" key="11">
    <source>
        <dbReference type="ARBA" id="ARBA00023240"/>
    </source>
</evidence>
<dbReference type="GO" id="GO:0005615">
    <property type="term" value="C:extracellular space"/>
    <property type="evidence" value="ECO:0007669"/>
    <property type="project" value="UniProtKB-ARBA"/>
</dbReference>
<dbReference type="FunFam" id="3.90.780.10:FF:000001">
    <property type="entry name" value="NT5E isoform 3"/>
    <property type="match status" value="1"/>
</dbReference>
<proteinExistence type="inferred from homology"/>
<evidence type="ECO:0000256" key="7">
    <source>
        <dbReference type="ARBA" id="ARBA00022723"/>
    </source>
</evidence>
<comment type="subcellular location">
    <subcellularLocation>
        <location evidence="2">Secreted</location>
    </subcellularLocation>
</comment>
<evidence type="ECO:0000256" key="1">
    <source>
        <dbReference type="ARBA" id="ARBA00000815"/>
    </source>
</evidence>
<keyword evidence="11" id="KW-1199">Hemostasis impairing toxin</keyword>
<dbReference type="FunFam" id="3.90.780.10:FF:000004">
    <property type="entry name" value="UDP-sugar hydrolase, putative"/>
    <property type="match status" value="1"/>
</dbReference>
<evidence type="ECO:0000259" key="12">
    <source>
        <dbReference type="Pfam" id="PF00149"/>
    </source>
</evidence>
<name>A0A8S3XNE5_PARAO</name>
<keyword evidence="4" id="KW-1201">Platelet aggregation inhibiting toxin</keyword>
<protein>
    <submittedName>
        <fullName evidence="14">(apollo) hypothetical protein</fullName>
    </submittedName>
</protein>
<evidence type="ECO:0000256" key="2">
    <source>
        <dbReference type="ARBA" id="ARBA00004613"/>
    </source>
</evidence>
<keyword evidence="10" id="KW-0378">Hydrolase</keyword>
<dbReference type="AlphaFoldDB" id="A0A8S3XNE5"/>
<keyword evidence="6" id="KW-0800">Toxin</keyword>
<comment type="catalytic activity">
    <reaction evidence="1">
        <text>a ribonucleoside 5'-phosphate + H2O = a ribonucleoside + phosphate</text>
        <dbReference type="Rhea" id="RHEA:12484"/>
        <dbReference type="ChEBI" id="CHEBI:15377"/>
        <dbReference type="ChEBI" id="CHEBI:18254"/>
        <dbReference type="ChEBI" id="CHEBI:43474"/>
        <dbReference type="ChEBI" id="CHEBI:58043"/>
        <dbReference type="EC" id="3.1.3.5"/>
    </reaction>
</comment>
<comment type="caution">
    <text evidence="14">The sequence shown here is derived from an EMBL/GenBank/DDBJ whole genome shotgun (WGS) entry which is preliminary data.</text>
</comment>
<evidence type="ECO:0000259" key="13">
    <source>
        <dbReference type="Pfam" id="PF02872"/>
    </source>
</evidence>
<dbReference type="InterPro" id="IPR004843">
    <property type="entry name" value="Calcineurin-like_PHP"/>
</dbReference>